<dbReference type="AlphaFoldDB" id="A0A5B6VV49"/>
<gene>
    <name evidence="1" type="ORF">EPI10_023157</name>
</gene>
<keyword evidence="2" id="KW-1185">Reference proteome</keyword>
<dbReference type="EMBL" id="SMMG02000005">
    <property type="protein sequence ID" value="KAA3472697.1"/>
    <property type="molecule type" value="Genomic_DNA"/>
</dbReference>
<accession>A0A5B6VV49</accession>
<proteinExistence type="predicted"/>
<evidence type="ECO:0000313" key="2">
    <source>
        <dbReference type="Proteomes" id="UP000325315"/>
    </source>
</evidence>
<sequence length="101" mass="11370">MSAPSLTIAHYCLIRMLQSCKAKVKRLSEVSVGSVPTPIRSMGEGLMAWAKRVRGLSKMSVRRLQDCLHALVDKAPKDDVLEEMVMAKMHLNLEIDKVEKY</sequence>
<reference evidence="1" key="1">
    <citation type="submission" date="2019-08" db="EMBL/GenBank/DDBJ databases">
        <authorList>
            <person name="Liu F."/>
        </authorList>
    </citation>
    <scope>NUCLEOTIDE SEQUENCE [LARGE SCALE GENOMIC DNA]</scope>
    <source>
        <strain evidence="1">PA1801</strain>
        <tissue evidence="1">Leaf</tissue>
    </source>
</reference>
<protein>
    <submittedName>
        <fullName evidence="1">Uncharacterized protein</fullName>
    </submittedName>
</protein>
<evidence type="ECO:0000313" key="1">
    <source>
        <dbReference type="EMBL" id="KAA3472697.1"/>
    </source>
</evidence>
<name>A0A5B6VV49_9ROSI</name>
<comment type="caution">
    <text evidence="1">The sequence shown here is derived from an EMBL/GenBank/DDBJ whole genome shotgun (WGS) entry which is preliminary data.</text>
</comment>
<dbReference type="Proteomes" id="UP000325315">
    <property type="component" value="Unassembled WGS sequence"/>
</dbReference>
<organism evidence="1 2">
    <name type="scientific">Gossypium australe</name>
    <dbReference type="NCBI Taxonomy" id="47621"/>
    <lineage>
        <taxon>Eukaryota</taxon>
        <taxon>Viridiplantae</taxon>
        <taxon>Streptophyta</taxon>
        <taxon>Embryophyta</taxon>
        <taxon>Tracheophyta</taxon>
        <taxon>Spermatophyta</taxon>
        <taxon>Magnoliopsida</taxon>
        <taxon>eudicotyledons</taxon>
        <taxon>Gunneridae</taxon>
        <taxon>Pentapetalae</taxon>
        <taxon>rosids</taxon>
        <taxon>malvids</taxon>
        <taxon>Malvales</taxon>
        <taxon>Malvaceae</taxon>
        <taxon>Malvoideae</taxon>
        <taxon>Gossypium</taxon>
    </lineage>
</organism>